<keyword evidence="9" id="KW-1185">Reference proteome</keyword>
<keyword evidence="4" id="KW-0812">Transmembrane</keyword>
<feature type="domain" description="PAC" evidence="7">
    <location>
        <begin position="437"/>
        <end position="489"/>
    </location>
</feature>
<dbReference type="CDD" id="cd00130">
    <property type="entry name" value="PAS"/>
    <property type="match status" value="1"/>
</dbReference>
<evidence type="ECO:0000259" key="7">
    <source>
        <dbReference type="PROSITE" id="PS50113"/>
    </source>
</evidence>
<evidence type="ECO:0000256" key="3">
    <source>
        <dbReference type="ARBA" id="ARBA00022553"/>
    </source>
</evidence>
<keyword evidence="4" id="KW-1133">Transmembrane helix</keyword>
<dbReference type="Pfam" id="PF02518">
    <property type="entry name" value="HATPase_c"/>
    <property type="match status" value="1"/>
</dbReference>
<dbReference type="EC" id="2.7.13.3" evidence="2"/>
<dbReference type="Gene3D" id="2.10.70.100">
    <property type="match status" value="1"/>
</dbReference>
<dbReference type="EMBL" id="CP051684">
    <property type="protein sequence ID" value="QJD93206.1"/>
    <property type="molecule type" value="Genomic_DNA"/>
</dbReference>
<feature type="transmembrane region" description="Helical" evidence="4">
    <location>
        <begin position="285"/>
        <end position="305"/>
    </location>
</feature>
<dbReference type="Gene3D" id="3.30.450.20">
    <property type="entry name" value="PAS domain"/>
    <property type="match status" value="2"/>
</dbReference>
<dbReference type="Pfam" id="PF00512">
    <property type="entry name" value="HisKA"/>
    <property type="match status" value="1"/>
</dbReference>
<keyword evidence="4" id="KW-0472">Membrane</keyword>
<dbReference type="Gene3D" id="1.10.287.130">
    <property type="match status" value="1"/>
</dbReference>
<dbReference type="InterPro" id="IPR036097">
    <property type="entry name" value="HisK_dim/P_sf"/>
</dbReference>
<evidence type="ECO:0000256" key="1">
    <source>
        <dbReference type="ARBA" id="ARBA00000085"/>
    </source>
</evidence>
<dbReference type="InterPro" id="IPR000700">
    <property type="entry name" value="PAS-assoc_C"/>
</dbReference>
<evidence type="ECO:0000313" key="9">
    <source>
        <dbReference type="Proteomes" id="UP000503117"/>
    </source>
</evidence>
<dbReference type="PROSITE" id="PS50113">
    <property type="entry name" value="PAC"/>
    <property type="match status" value="1"/>
</dbReference>
<evidence type="ECO:0000259" key="5">
    <source>
        <dbReference type="PROSITE" id="PS50109"/>
    </source>
</evidence>
<dbReference type="RefSeq" id="WP_169114159.1">
    <property type="nucleotide sequence ID" value="NZ_CP051684.1"/>
</dbReference>
<dbReference type="PROSITE" id="PS50109">
    <property type="entry name" value="HIS_KIN"/>
    <property type="match status" value="1"/>
</dbReference>
<dbReference type="NCBIfam" id="TIGR00229">
    <property type="entry name" value="sensory_box"/>
    <property type="match status" value="1"/>
</dbReference>
<feature type="domain" description="PAS" evidence="6">
    <location>
        <begin position="363"/>
        <end position="430"/>
    </location>
</feature>
<dbReference type="InterPro" id="IPR004358">
    <property type="entry name" value="Sig_transdc_His_kin-like_C"/>
</dbReference>
<dbReference type="PRINTS" id="PR00344">
    <property type="entry name" value="BCTRLSENSOR"/>
</dbReference>
<dbReference type="InterPro" id="IPR001610">
    <property type="entry name" value="PAC"/>
</dbReference>
<dbReference type="InterPro" id="IPR013655">
    <property type="entry name" value="PAS_fold_3"/>
</dbReference>
<dbReference type="Gene3D" id="6.10.340.10">
    <property type="match status" value="1"/>
</dbReference>
<feature type="domain" description="Histidine kinase" evidence="5">
    <location>
        <begin position="509"/>
        <end position="727"/>
    </location>
</feature>
<dbReference type="InterPro" id="IPR003661">
    <property type="entry name" value="HisK_dim/P_dom"/>
</dbReference>
<keyword evidence="3" id="KW-0597">Phosphoprotein</keyword>
<dbReference type="SMART" id="SM00091">
    <property type="entry name" value="PAS"/>
    <property type="match status" value="2"/>
</dbReference>
<dbReference type="PANTHER" id="PTHR43065">
    <property type="entry name" value="SENSOR HISTIDINE KINASE"/>
    <property type="match status" value="1"/>
</dbReference>
<dbReference type="SUPFAM" id="SSF47384">
    <property type="entry name" value="Homodimeric domain of signal transducing histidine kinase"/>
    <property type="match status" value="1"/>
</dbReference>
<dbReference type="PROSITE" id="PS51257">
    <property type="entry name" value="PROKAR_LIPOPROTEIN"/>
    <property type="match status" value="1"/>
</dbReference>
<dbReference type="InterPro" id="IPR035965">
    <property type="entry name" value="PAS-like_dom_sf"/>
</dbReference>
<proteinExistence type="predicted"/>
<dbReference type="SUPFAM" id="SSF55785">
    <property type="entry name" value="PYP-like sensor domain (PAS domain)"/>
    <property type="match status" value="1"/>
</dbReference>
<reference evidence="8 9" key="1">
    <citation type="submission" date="2020-04" db="EMBL/GenBank/DDBJ databases">
        <title>Genome sequencing of novel species.</title>
        <authorList>
            <person name="Heo J."/>
            <person name="Kim S.-J."/>
            <person name="Kim J.-S."/>
            <person name="Hong S.-B."/>
            <person name="Kwon S.-W."/>
        </authorList>
    </citation>
    <scope>NUCLEOTIDE SEQUENCE [LARGE SCALE GENOMIC DNA]</scope>
    <source>
        <strain evidence="8 9">AF9R3</strain>
    </source>
</reference>
<evidence type="ECO:0000259" key="6">
    <source>
        <dbReference type="PROSITE" id="PS50112"/>
    </source>
</evidence>
<dbReference type="CDD" id="cd18774">
    <property type="entry name" value="PDC2_HK_sensor"/>
    <property type="match status" value="1"/>
</dbReference>
<dbReference type="CDD" id="cd00082">
    <property type="entry name" value="HisKA"/>
    <property type="match status" value="1"/>
</dbReference>
<dbReference type="SUPFAM" id="SSF55874">
    <property type="entry name" value="ATPase domain of HSP90 chaperone/DNA topoisomerase II/histidine kinase"/>
    <property type="match status" value="1"/>
</dbReference>
<gene>
    <name evidence="8" type="ORF">HH213_25845</name>
</gene>
<evidence type="ECO:0000256" key="2">
    <source>
        <dbReference type="ARBA" id="ARBA00012438"/>
    </source>
</evidence>
<organism evidence="8 9">
    <name type="scientific">Duganella dendranthematis</name>
    <dbReference type="NCBI Taxonomy" id="2728021"/>
    <lineage>
        <taxon>Bacteria</taxon>
        <taxon>Pseudomonadati</taxon>
        <taxon>Pseudomonadota</taxon>
        <taxon>Betaproteobacteria</taxon>
        <taxon>Burkholderiales</taxon>
        <taxon>Oxalobacteraceae</taxon>
        <taxon>Telluria group</taxon>
        <taxon>Duganella</taxon>
    </lineage>
</organism>
<evidence type="ECO:0000313" key="8">
    <source>
        <dbReference type="EMBL" id="QJD93206.1"/>
    </source>
</evidence>
<evidence type="ECO:0000256" key="4">
    <source>
        <dbReference type="SAM" id="Phobius"/>
    </source>
</evidence>
<comment type="catalytic activity">
    <reaction evidence="1">
        <text>ATP + protein L-histidine = ADP + protein N-phospho-L-histidine.</text>
        <dbReference type="EC" id="2.7.13.3"/>
    </reaction>
</comment>
<sequence>MGLSFLRNWKQAPSVNTSLTALVIACILPVSAVAAALILSFYHKERAQLISNTIGRARAAITAVDHDFGTATTALGALGTSRMLLSGDLQGFHSRATTVLASMHADSILVLDASGKMLMTTRLPYGQPLPTLSSTPLLRRILASGKPGVSDLFMGPLNRQLIYTVGVPVWRDGRIVMTLNATATSAQLAHVLVEQQLPPTWRASVLDASGRVVTRSHEIEKYVGQRLSDAQLRLAAVATEGGFDSTTLDGIDVFVVFSRSPLSGWTVFLGIPRDELTAGLRANTAWLAVATLAALAAGLTLAALVGRRITRSVQALIPPAQAIGNGDAPAIPPLHFKEANELGQALRNAGASVREARAASQESEQRLLLAADAAHLGIWIRDLTRQQIWLSEQWRSLFGFSAGQPVALADLLARVHADDRAAVQRTLDNAELGVPRYEMEYRITRPDGALRWIGSHGSVETGADGRPALVRGVSLDITARKLAELDAQQKQKEVTHLGRLAVLGELSGALAHELNQPLTAILSNAQAARRFLERQPPDLAEIDEILRDIVDEDRRAGEVIQRLRRLFDKGGTPRTLVDLNQLTRDVIRLLRNDLINHGIAVHTELSATPVIASADAVQLQQVLINLLMNACDAMAGAAPDNAVIVVRCATIGAEGEAVQLSVVDRGAGIPAADLSHIFDPFYTTKERGMGLGLSICRNIVAAHDGQLWAENNPDVGASVHLRLPQAKAHPA</sequence>
<dbReference type="Pfam" id="PF08447">
    <property type="entry name" value="PAS_3"/>
    <property type="match status" value="1"/>
</dbReference>
<dbReference type="PANTHER" id="PTHR43065:SF42">
    <property type="entry name" value="TWO-COMPONENT SENSOR PPRA"/>
    <property type="match status" value="1"/>
</dbReference>
<dbReference type="Proteomes" id="UP000503117">
    <property type="component" value="Chromosome"/>
</dbReference>
<name>A0ABX6MFT7_9BURK</name>
<accession>A0ABX6MFT7</accession>
<dbReference type="SMART" id="SM00086">
    <property type="entry name" value="PAC"/>
    <property type="match status" value="1"/>
</dbReference>
<dbReference type="Gene3D" id="3.30.565.10">
    <property type="entry name" value="Histidine kinase-like ATPase, C-terminal domain"/>
    <property type="match status" value="1"/>
</dbReference>
<feature type="transmembrane region" description="Helical" evidence="4">
    <location>
        <begin position="20"/>
        <end position="42"/>
    </location>
</feature>
<dbReference type="InterPro" id="IPR005467">
    <property type="entry name" value="His_kinase_dom"/>
</dbReference>
<dbReference type="SMART" id="SM00388">
    <property type="entry name" value="HisKA"/>
    <property type="match status" value="1"/>
</dbReference>
<dbReference type="SMART" id="SM00387">
    <property type="entry name" value="HATPase_c"/>
    <property type="match status" value="1"/>
</dbReference>
<dbReference type="InterPro" id="IPR000014">
    <property type="entry name" value="PAS"/>
</dbReference>
<protein>
    <recommendedName>
        <fullName evidence="2">histidine kinase</fullName>
        <ecNumber evidence="2">2.7.13.3</ecNumber>
    </recommendedName>
</protein>
<dbReference type="PROSITE" id="PS50112">
    <property type="entry name" value="PAS"/>
    <property type="match status" value="1"/>
</dbReference>
<dbReference type="InterPro" id="IPR003594">
    <property type="entry name" value="HATPase_dom"/>
</dbReference>
<dbReference type="InterPro" id="IPR036890">
    <property type="entry name" value="HATPase_C_sf"/>
</dbReference>